<dbReference type="AlphaFoldDB" id="W5JKM1"/>
<dbReference type="eggNOG" id="ENOG502QPKJ">
    <property type="taxonomic scope" value="Eukaryota"/>
</dbReference>
<dbReference type="InterPro" id="IPR004088">
    <property type="entry name" value="KH_dom_type_1"/>
</dbReference>
<name>W5JKM1_ANODA</name>
<dbReference type="GO" id="GO:0045727">
    <property type="term" value="P:positive regulation of translation"/>
    <property type="evidence" value="ECO:0007669"/>
    <property type="project" value="TreeGrafter"/>
</dbReference>
<dbReference type="GO" id="GO:0098793">
    <property type="term" value="C:presynapse"/>
    <property type="evidence" value="ECO:0007669"/>
    <property type="project" value="GOC"/>
</dbReference>
<evidence type="ECO:0000313" key="20">
    <source>
        <dbReference type="Proteomes" id="UP000000673"/>
    </source>
</evidence>
<dbReference type="PANTHER" id="PTHR10603:SF7">
    <property type="entry name" value="FRAGILE X MESSENGER RIBONUCLEOPROTEIN 1 HOMOLOG"/>
    <property type="match status" value="1"/>
</dbReference>
<dbReference type="VEuPathDB" id="VectorBase:ADAC004944"/>
<feature type="compositionally biased region" description="Basic and acidic residues" evidence="16">
    <location>
        <begin position="398"/>
        <end position="410"/>
    </location>
</feature>
<dbReference type="FunFam" id="2.30.30.140:FF:000103">
    <property type="entry name" value="Fmr1, isoform J"/>
    <property type="match status" value="1"/>
</dbReference>
<feature type="compositionally biased region" description="Basic and acidic residues" evidence="16">
    <location>
        <begin position="438"/>
        <end position="454"/>
    </location>
</feature>
<feature type="compositionally biased region" description="Polar residues" evidence="16">
    <location>
        <begin position="630"/>
        <end position="664"/>
    </location>
</feature>
<dbReference type="SUPFAM" id="SSF54791">
    <property type="entry name" value="Eukaryotic type KH-domain (KH-domain type I)"/>
    <property type="match status" value="2"/>
</dbReference>
<feature type="compositionally biased region" description="Gly residues" evidence="16">
    <location>
        <begin position="729"/>
        <end position="738"/>
    </location>
</feature>
<comment type="subcellular location">
    <subcellularLocation>
        <location evidence="3">Cell projection</location>
        <location evidence="3">Neuron projection</location>
    </subcellularLocation>
    <subcellularLocation>
        <location evidence="1">Cytoplasm</location>
        <location evidence="1">Stress granule</location>
    </subcellularLocation>
    <subcellularLocation>
        <location evidence="2">Perikaryon</location>
    </subcellularLocation>
    <subcellularLocation>
        <location evidence="14">Synapse</location>
    </subcellularLocation>
</comment>
<dbReference type="GO" id="GO:0045182">
    <property type="term" value="F:translation regulator activity"/>
    <property type="evidence" value="ECO:0007669"/>
    <property type="project" value="TreeGrafter"/>
</dbReference>
<dbReference type="GO" id="GO:0051028">
    <property type="term" value="P:mRNA transport"/>
    <property type="evidence" value="ECO:0007669"/>
    <property type="project" value="TreeGrafter"/>
</dbReference>
<keyword evidence="20" id="KW-1185">Reference proteome</keyword>
<dbReference type="PROSITE" id="PS51641">
    <property type="entry name" value="AGENET_LIKE"/>
    <property type="match status" value="2"/>
</dbReference>
<dbReference type="InterPro" id="IPR040472">
    <property type="entry name" value="FMRP_KH0"/>
</dbReference>
<evidence type="ECO:0000256" key="13">
    <source>
        <dbReference type="ARBA" id="ARBA00023274"/>
    </source>
</evidence>
<dbReference type="Pfam" id="PF00013">
    <property type="entry name" value="KH_1"/>
    <property type="match status" value="1"/>
</dbReference>
<feature type="compositionally biased region" description="Low complexity" evidence="16">
    <location>
        <begin position="665"/>
        <end position="679"/>
    </location>
</feature>
<feature type="domain" description="Agenet-like" evidence="17">
    <location>
        <begin position="62"/>
        <end position="114"/>
    </location>
</feature>
<reference evidence="19" key="4">
    <citation type="submission" date="2015-06" db="UniProtKB">
        <authorList>
            <consortium name="EnsemblMetazoa"/>
        </authorList>
    </citation>
    <scope>IDENTIFICATION</scope>
</reference>
<dbReference type="Proteomes" id="UP000000673">
    <property type="component" value="Unassembled WGS sequence"/>
</dbReference>
<feature type="compositionally biased region" description="Low complexity" evidence="16">
    <location>
        <begin position="527"/>
        <end position="537"/>
    </location>
</feature>
<dbReference type="CDD" id="cd22425">
    <property type="entry name" value="KH_I_FMR1_FXR_rpt1"/>
    <property type="match status" value="1"/>
</dbReference>
<evidence type="ECO:0000256" key="4">
    <source>
        <dbReference type="ARBA" id="ARBA00006633"/>
    </source>
</evidence>
<dbReference type="PANTHER" id="PTHR10603">
    <property type="entry name" value="FRAGILE X MENTAL RETARDATION SYNDROME-RELATED PROTEIN"/>
    <property type="match status" value="1"/>
</dbReference>
<dbReference type="GO" id="GO:0010494">
    <property type="term" value="C:cytoplasmic stress granule"/>
    <property type="evidence" value="ECO:0007669"/>
    <property type="project" value="UniProtKB-SubCell"/>
</dbReference>
<evidence type="ECO:0000256" key="7">
    <source>
        <dbReference type="ARBA" id="ARBA00022737"/>
    </source>
</evidence>
<evidence type="ECO:0000256" key="11">
    <source>
        <dbReference type="ARBA" id="ARBA00023018"/>
    </source>
</evidence>
<reference evidence="18 20" key="1">
    <citation type="journal article" date="2010" name="BMC Genomics">
        <title>Combination of measures distinguishes pre-miRNAs from other stem-loops in the genome of the newly sequenced Anopheles darlingi.</title>
        <authorList>
            <person name="Mendes N.D."/>
            <person name="Freitas A.T."/>
            <person name="Vasconcelos A.T."/>
            <person name="Sagot M.F."/>
        </authorList>
    </citation>
    <scope>NUCLEOTIDE SEQUENCE</scope>
</reference>
<evidence type="ECO:0000256" key="5">
    <source>
        <dbReference type="ARBA" id="ARBA00022490"/>
    </source>
</evidence>
<keyword evidence="5" id="KW-0963">Cytoplasm</keyword>
<evidence type="ECO:0000256" key="10">
    <source>
        <dbReference type="ARBA" id="ARBA00022902"/>
    </source>
</evidence>
<keyword evidence="13" id="KW-0687">Ribonucleoprotein</keyword>
<evidence type="ECO:0000256" key="16">
    <source>
        <dbReference type="SAM" id="MobiDB-lite"/>
    </source>
</evidence>
<keyword evidence="8" id="KW-0810">Translation regulation</keyword>
<dbReference type="Pfam" id="PF05641">
    <property type="entry name" value="Agenet"/>
    <property type="match status" value="1"/>
</dbReference>
<organism evidence="18">
    <name type="scientific">Anopheles darlingi</name>
    <name type="common">Mosquito</name>
    <dbReference type="NCBI Taxonomy" id="43151"/>
    <lineage>
        <taxon>Eukaryota</taxon>
        <taxon>Metazoa</taxon>
        <taxon>Ecdysozoa</taxon>
        <taxon>Arthropoda</taxon>
        <taxon>Hexapoda</taxon>
        <taxon>Insecta</taxon>
        <taxon>Pterygota</taxon>
        <taxon>Neoptera</taxon>
        <taxon>Endopterygota</taxon>
        <taxon>Diptera</taxon>
        <taxon>Nematocera</taxon>
        <taxon>Culicoidea</taxon>
        <taxon>Culicidae</taxon>
        <taxon>Anophelinae</taxon>
        <taxon>Anopheles</taxon>
    </lineage>
</organism>
<reference evidence="18" key="2">
    <citation type="submission" date="2010-05" db="EMBL/GenBank/DDBJ databases">
        <authorList>
            <person name="Almeida L.G."/>
            <person name="Nicolas M.F."/>
            <person name="Souza R.C."/>
            <person name="Vasconcelos A.T.R."/>
        </authorList>
    </citation>
    <scope>NUCLEOTIDE SEQUENCE</scope>
</reference>
<feature type="compositionally biased region" description="Polar residues" evidence="16">
    <location>
        <begin position="712"/>
        <end position="721"/>
    </location>
</feature>
<dbReference type="EMBL" id="ADMH02001263">
    <property type="protein sequence ID" value="ETN63329.1"/>
    <property type="molecule type" value="Genomic_DNA"/>
</dbReference>
<evidence type="ECO:0000256" key="9">
    <source>
        <dbReference type="ARBA" id="ARBA00022884"/>
    </source>
</evidence>
<dbReference type="Gene3D" id="3.30.1370.10">
    <property type="entry name" value="K Homology domain, type 1"/>
    <property type="match status" value="2"/>
</dbReference>
<dbReference type="Pfam" id="PF17904">
    <property type="entry name" value="KH_9"/>
    <property type="match status" value="1"/>
</dbReference>
<feature type="region of interest" description="Disordered" evidence="16">
    <location>
        <begin position="394"/>
        <end position="781"/>
    </location>
</feature>
<keyword evidence="12" id="KW-0966">Cell projection</keyword>
<dbReference type="STRING" id="43151.W5JKM1"/>
<dbReference type="GO" id="GO:0048170">
    <property type="term" value="P:positive regulation of long-term neuronal synaptic plasticity"/>
    <property type="evidence" value="ECO:0007669"/>
    <property type="project" value="TreeGrafter"/>
</dbReference>
<accession>W5JKM1</accession>
<dbReference type="InterPro" id="IPR004087">
    <property type="entry name" value="KH_dom"/>
</dbReference>
<evidence type="ECO:0000256" key="15">
    <source>
        <dbReference type="PROSITE-ProRule" id="PRU00117"/>
    </source>
</evidence>
<dbReference type="InterPro" id="IPR041560">
    <property type="entry name" value="Tudor_FRM1"/>
</dbReference>
<evidence type="ECO:0000256" key="6">
    <source>
        <dbReference type="ARBA" id="ARBA00022491"/>
    </source>
</evidence>
<dbReference type="GO" id="GO:0007399">
    <property type="term" value="P:nervous system development"/>
    <property type="evidence" value="ECO:0007669"/>
    <property type="project" value="UniProtKB-KW"/>
</dbReference>
<dbReference type="FunFam" id="3.30.1370.10:FF:000054">
    <property type="entry name" value="Fragile X mental retardation protein 1"/>
    <property type="match status" value="1"/>
</dbReference>
<dbReference type="CDD" id="cd22426">
    <property type="entry name" value="KH_I_FMR1_FXR_rpt2"/>
    <property type="match status" value="1"/>
</dbReference>
<dbReference type="Pfam" id="PF12235">
    <property type="entry name" value="FXMRP1_C_core"/>
    <property type="match status" value="1"/>
</dbReference>
<keyword evidence="6" id="KW-0678">Repressor</keyword>
<comment type="similarity">
    <text evidence="4">Belongs to the FMR1 family.</text>
</comment>
<evidence type="ECO:0000256" key="12">
    <source>
        <dbReference type="ARBA" id="ARBA00023273"/>
    </source>
</evidence>
<evidence type="ECO:0000256" key="2">
    <source>
        <dbReference type="ARBA" id="ARBA00004484"/>
    </source>
</evidence>
<dbReference type="Gene3D" id="2.30.30.140">
    <property type="match status" value="2"/>
</dbReference>
<dbReference type="OrthoDB" id="424249at2759"/>
<dbReference type="GO" id="GO:0048513">
    <property type="term" value="P:animal organ development"/>
    <property type="evidence" value="ECO:0007669"/>
    <property type="project" value="TreeGrafter"/>
</dbReference>
<dbReference type="FunCoup" id="W5JKM1">
    <property type="interactions" value="577"/>
</dbReference>
<feature type="compositionally biased region" description="Basic and acidic residues" evidence="16">
    <location>
        <begin position="539"/>
        <end position="558"/>
    </location>
</feature>
<dbReference type="GO" id="GO:0003730">
    <property type="term" value="F:mRNA 3'-UTR binding"/>
    <property type="evidence" value="ECO:0007669"/>
    <property type="project" value="TreeGrafter"/>
</dbReference>
<dbReference type="InterPro" id="IPR022034">
    <property type="entry name" value="FMR1-like_C_core"/>
</dbReference>
<proteinExistence type="inferred from homology"/>
<keyword evidence="7" id="KW-0677">Repeat</keyword>
<feature type="domain" description="Agenet-like" evidence="17">
    <location>
        <begin position="4"/>
        <end position="50"/>
    </location>
</feature>
<dbReference type="SMART" id="SM00322">
    <property type="entry name" value="KH"/>
    <property type="match status" value="1"/>
</dbReference>
<keyword evidence="9 15" id="KW-0694">RNA-binding</keyword>
<dbReference type="OMA" id="CHYVPER"/>
<gene>
    <name evidence="18" type="ORF">AND_004944</name>
</gene>
<dbReference type="GO" id="GO:1990904">
    <property type="term" value="C:ribonucleoprotein complex"/>
    <property type="evidence" value="ECO:0007669"/>
    <property type="project" value="UniProtKB-KW"/>
</dbReference>
<dbReference type="GO" id="GO:0005634">
    <property type="term" value="C:nucleus"/>
    <property type="evidence" value="ECO:0007669"/>
    <property type="project" value="TreeGrafter"/>
</dbReference>
<dbReference type="EnsemblMetazoa" id="ADAC004944-RA">
    <property type="protein sequence ID" value="ADAC004944-PA"/>
    <property type="gene ID" value="ADAC004944"/>
</dbReference>
<feature type="compositionally biased region" description="Low complexity" evidence="16">
    <location>
        <begin position="745"/>
        <end position="758"/>
    </location>
</feature>
<dbReference type="HOGENOM" id="CLU_020699_2_0_1"/>
<keyword evidence="11" id="KW-0770">Synapse</keyword>
<dbReference type="FunFam" id="3.30.1370.10:FF:000004">
    <property type="entry name" value="Fragile X mental retardation 1, isoform CRA_e"/>
    <property type="match status" value="1"/>
</dbReference>
<feature type="compositionally biased region" description="Gly residues" evidence="16">
    <location>
        <begin position="477"/>
        <end position="509"/>
    </location>
</feature>
<dbReference type="InterPro" id="IPR008395">
    <property type="entry name" value="Agenet-like_dom"/>
</dbReference>
<evidence type="ECO:0000259" key="17">
    <source>
        <dbReference type="PROSITE" id="PS51641"/>
    </source>
</evidence>
<evidence type="ECO:0000256" key="1">
    <source>
        <dbReference type="ARBA" id="ARBA00004210"/>
    </source>
</evidence>
<dbReference type="GO" id="GO:0043005">
    <property type="term" value="C:neuron projection"/>
    <property type="evidence" value="ECO:0007669"/>
    <property type="project" value="UniProtKB-SubCell"/>
</dbReference>
<evidence type="ECO:0000313" key="19">
    <source>
        <dbReference type="EnsemblMetazoa" id="ADAC004944-PA"/>
    </source>
</evidence>
<evidence type="ECO:0000313" key="18">
    <source>
        <dbReference type="EMBL" id="ETN63329.1"/>
    </source>
</evidence>
<reference evidence="18" key="3">
    <citation type="journal article" date="2013" name="Nucleic Acids Res.">
        <title>The genome of Anopheles darlingi, the main neotropical malaria vector.</title>
        <authorList>
            <person name="Marinotti O."/>
            <person name="Cerqueira G.C."/>
            <person name="de Almeida L.G."/>
            <person name="Ferro M.I."/>
            <person name="Loreto E.L."/>
            <person name="Zaha A."/>
            <person name="Teixeira S.M."/>
            <person name="Wespiser A.R."/>
            <person name="Almeida E Silva A."/>
            <person name="Schlindwein A.D."/>
            <person name="Pacheco A.C."/>
            <person name="Silva A.L."/>
            <person name="Graveley B.R."/>
            <person name="Walenz B.P."/>
            <person name="Lima Bde A."/>
            <person name="Ribeiro C.A."/>
            <person name="Nunes-Silva C.G."/>
            <person name="de Carvalho C.R."/>
            <person name="Soares C.M."/>
            <person name="de Menezes C.B."/>
            <person name="Matiolli C."/>
            <person name="Caffrey D."/>
            <person name="Araujo D.A."/>
            <person name="de Oliveira D.M."/>
            <person name="Golenbock D."/>
            <person name="Grisard E.C."/>
            <person name="Fantinatti-Garboggini F."/>
            <person name="de Carvalho F.M."/>
            <person name="Barcellos F.G."/>
            <person name="Prosdocimi F."/>
            <person name="May G."/>
            <person name="Azevedo Junior G.M."/>
            <person name="Guimaraes G.M."/>
            <person name="Goldman G.H."/>
            <person name="Padilha I.Q."/>
            <person name="Batista Jda S."/>
            <person name="Ferro J.A."/>
            <person name="Ribeiro J.M."/>
            <person name="Fietto J.L."/>
            <person name="Dabbas K.M."/>
            <person name="Cerdeira L."/>
            <person name="Agnez-Lima L.F."/>
            <person name="Brocchi M."/>
            <person name="de Carvalho M.O."/>
            <person name="Teixeira Mde M."/>
            <person name="Diniz Maia Mde M."/>
            <person name="Goldman M.H."/>
            <person name="Cruz Schneider M.P."/>
            <person name="Felipe M.S."/>
            <person name="Hungria M."/>
            <person name="Nicolas M.F."/>
            <person name="Pereira M."/>
            <person name="Montes M.A."/>
            <person name="Cantao M.E."/>
            <person name="Vincentz M."/>
            <person name="Rafael M.S."/>
            <person name="Silverman N."/>
            <person name="Stoco P.H."/>
            <person name="Souza R.C."/>
            <person name="Vicentini R."/>
            <person name="Gazzinelli R.T."/>
            <person name="Neves Rde O."/>
            <person name="Silva R."/>
            <person name="Astolfi-Filho S."/>
            <person name="Maciel T.E."/>
            <person name="Urmenyi T.P."/>
            <person name="Tadei W.P."/>
            <person name="Camargo E.P."/>
            <person name="de Vasconcelos A.T."/>
        </authorList>
    </citation>
    <scope>NUCLEOTIDE SEQUENCE</scope>
</reference>
<evidence type="ECO:0000256" key="14">
    <source>
        <dbReference type="ARBA" id="ARBA00034103"/>
    </source>
</evidence>
<keyword evidence="10" id="KW-0524">Neurogenesis</keyword>
<sequence>MDELAVEVCGDNCAYYKGIVTDVFDDGVLVEFENDWQEESKFQFSQVRLPPGETVANFVERMEVEVFSRSEDNEACGWWRAVLKMMKGEFFVVEYVGWEHSYTEIVHSDRIRPVNTNPPINTKTFHRFEIEVPEEVQEYAKIDGVHQEFQKAIRAAICHYVPERGVLRVISRTDAAQRRAAMIQEMHFRNLNQKVMLLKRTEEAARQLESTKLHNYGGFTDEFKVREDLMGLAIGAHGGNIQCARKLDGVLNIELEENTCTFKIFGESSDAVKKARAMLEYNEESLQVPRNLVGKVIGKNGRIIQEIVDKSGVVRVKVTAIEGDNEPEPSIPREEGQVPFVFVGTVESIANAKVLLEYHLMHLKEVEQLRQEKLDIDQQLRAIQGTTMNTLQNFAMNRRSDRPYHNDGDGGSRPNRGLMRNRGGRGGRGSNPRYNSRRGVEHDEDFMHNDREQRGNNYMEVRNNRIVQRGFSEKRFGGGGGAGSGNGNTGGRNGNASGGGGGSGDGGPGAYNSGSSNGKRNDRSKHQTQQQQQPMQQLMEEHNDHGSTRDQVNQRKSNDASWSAGWKDDGWEENNAERESNSSTDGTQQRLRRKSKNSAQKGKLKQQQPPLPTANGSVQTVVAAGMGSKPSISARNSQNNGASVNQQGDSEAGTNLNSMNSNKGQPSQQPLQHQSNQQQAPATPHGSTAQNHISTKNNAASTNNNNTGGSSVPPSAGTSKPSSRRGGRVGRGSIGSGSGNKHKQPPQQHQQQVQNTTVVPAAGRGSGAPLGSDKVPTVAKTDTAEVAAVRVSEPTASSKEETLLNGSS</sequence>
<dbReference type="InterPro" id="IPR040148">
    <property type="entry name" value="FMR1"/>
</dbReference>
<feature type="compositionally biased region" description="Polar residues" evidence="16">
    <location>
        <begin position="685"/>
        <end position="696"/>
    </location>
</feature>
<evidence type="ECO:0000256" key="3">
    <source>
        <dbReference type="ARBA" id="ARBA00004487"/>
    </source>
</evidence>
<dbReference type="GO" id="GO:0043488">
    <property type="term" value="P:regulation of mRNA stability"/>
    <property type="evidence" value="ECO:0007669"/>
    <property type="project" value="TreeGrafter"/>
</dbReference>
<dbReference type="GO" id="GO:0043204">
    <property type="term" value="C:perikaryon"/>
    <property type="evidence" value="ECO:0007669"/>
    <property type="project" value="UniProtKB-SubCell"/>
</dbReference>
<dbReference type="CDD" id="cd20402">
    <property type="entry name" value="Tudor_Agenet_FMRP-like_rpt1"/>
    <property type="match status" value="1"/>
</dbReference>
<dbReference type="GO" id="GO:0099577">
    <property type="term" value="P:regulation of translation at presynapse, modulating synaptic transmission"/>
    <property type="evidence" value="ECO:0007669"/>
    <property type="project" value="TreeGrafter"/>
</dbReference>
<dbReference type="CDD" id="cd22427">
    <property type="entry name" value="KH_I_FMR1_FXR_rpt3"/>
    <property type="match status" value="1"/>
</dbReference>
<feature type="compositionally biased region" description="Low complexity" evidence="16">
    <location>
        <begin position="697"/>
        <end position="710"/>
    </location>
</feature>
<dbReference type="InterPro" id="IPR036612">
    <property type="entry name" value="KH_dom_type_1_sf"/>
</dbReference>
<evidence type="ECO:0000256" key="8">
    <source>
        <dbReference type="ARBA" id="ARBA00022845"/>
    </source>
</evidence>
<dbReference type="Pfam" id="PF18336">
    <property type="entry name" value="Tudor_FRX1"/>
    <property type="match status" value="1"/>
</dbReference>
<dbReference type="PROSITE" id="PS50084">
    <property type="entry name" value="KH_TYPE_1"/>
    <property type="match status" value="2"/>
</dbReference>
<protein>
    <submittedName>
        <fullName evidence="18">Fragile X mental retardation syndrome-related protein 1</fullName>
    </submittedName>
</protein>
<dbReference type="VEuPathDB" id="VectorBase:ADAR2_004900"/>